<comment type="caution">
    <text evidence="1">The sequence shown here is derived from an EMBL/GenBank/DDBJ whole genome shotgun (WGS) entry which is preliminary data.</text>
</comment>
<evidence type="ECO:0000313" key="2">
    <source>
        <dbReference type="Proteomes" id="UP000887159"/>
    </source>
</evidence>
<accession>A0A8X6SWX1</accession>
<proteinExistence type="predicted"/>
<protein>
    <submittedName>
        <fullName evidence="1">Uncharacterized protein</fullName>
    </submittedName>
</protein>
<gene>
    <name evidence="1" type="ORF">TNCV_1166421</name>
</gene>
<organism evidence="1 2">
    <name type="scientific">Trichonephila clavipes</name>
    <name type="common">Golden silk orbweaver</name>
    <name type="synonym">Nephila clavipes</name>
    <dbReference type="NCBI Taxonomy" id="2585209"/>
    <lineage>
        <taxon>Eukaryota</taxon>
        <taxon>Metazoa</taxon>
        <taxon>Ecdysozoa</taxon>
        <taxon>Arthropoda</taxon>
        <taxon>Chelicerata</taxon>
        <taxon>Arachnida</taxon>
        <taxon>Araneae</taxon>
        <taxon>Araneomorphae</taxon>
        <taxon>Entelegynae</taxon>
        <taxon>Araneoidea</taxon>
        <taxon>Nephilidae</taxon>
        <taxon>Trichonephila</taxon>
    </lineage>
</organism>
<keyword evidence="2" id="KW-1185">Reference proteome</keyword>
<reference evidence="1" key="1">
    <citation type="submission" date="2020-08" db="EMBL/GenBank/DDBJ databases">
        <title>Multicomponent nature underlies the extraordinary mechanical properties of spider dragline silk.</title>
        <authorList>
            <person name="Kono N."/>
            <person name="Nakamura H."/>
            <person name="Mori M."/>
            <person name="Yoshida Y."/>
            <person name="Ohtoshi R."/>
            <person name="Malay A.D."/>
            <person name="Moran D.A.P."/>
            <person name="Tomita M."/>
            <person name="Numata K."/>
            <person name="Arakawa K."/>
        </authorList>
    </citation>
    <scope>NUCLEOTIDE SEQUENCE</scope>
</reference>
<evidence type="ECO:0000313" key="1">
    <source>
        <dbReference type="EMBL" id="GFY21494.1"/>
    </source>
</evidence>
<sequence>MLLMYAQNDVKDDFPSTKAEKGGGHTIWQFMSVRLSEENLIQARIKCLAFWIVSLEQEHWSVGDKLKRFKEALKFPCPVRNWLSSHGETTSDGTTSQIWKIQSNMQQFHQ</sequence>
<dbReference type="AlphaFoldDB" id="A0A8X6SWX1"/>
<dbReference type="Proteomes" id="UP000887159">
    <property type="component" value="Unassembled WGS sequence"/>
</dbReference>
<name>A0A8X6SWX1_TRICX</name>
<dbReference type="EMBL" id="BMAU01021358">
    <property type="protein sequence ID" value="GFY21494.1"/>
    <property type="molecule type" value="Genomic_DNA"/>
</dbReference>